<accession>A0ABX8SHB7</accession>
<feature type="transmembrane region" description="Helical" evidence="8">
    <location>
        <begin position="534"/>
        <end position="562"/>
    </location>
</feature>
<keyword evidence="11" id="KW-1185">Reference proteome</keyword>
<dbReference type="Pfam" id="PF00497">
    <property type="entry name" value="SBP_bac_3"/>
    <property type="match status" value="2"/>
</dbReference>
<reference evidence="10 11" key="1">
    <citation type="submission" date="2021-07" db="EMBL/GenBank/DDBJ databases">
        <title>complete genome sequencing of Tessaracoccus sp.J1M15.</title>
        <authorList>
            <person name="Bae J.-W."/>
            <person name="Kim D.-y."/>
        </authorList>
    </citation>
    <scope>NUCLEOTIDE SEQUENCE [LARGE SCALE GENOMIC DNA]</scope>
    <source>
        <strain evidence="10 11">J1M15</strain>
    </source>
</reference>
<dbReference type="CDD" id="cd13619">
    <property type="entry name" value="PBP2_GlnP"/>
    <property type="match status" value="2"/>
</dbReference>
<feature type="transmembrane region" description="Helical" evidence="8">
    <location>
        <begin position="700"/>
        <end position="718"/>
    </location>
</feature>
<evidence type="ECO:0000259" key="9">
    <source>
        <dbReference type="PROSITE" id="PS50928"/>
    </source>
</evidence>
<dbReference type="InterPro" id="IPR001320">
    <property type="entry name" value="Iontro_rcpt_C"/>
</dbReference>
<feature type="transmembrane region" description="Helical" evidence="8">
    <location>
        <begin position="583"/>
        <end position="605"/>
    </location>
</feature>
<comment type="similarity">
    <text evidence="8">Belongs to the binding-protein-dependent transport system permease family.</text>
</comment>
<evidence type="ECO:0000256" key="1">
    <source>
        <dbReference type="ARBA" id="ARBA00004651"/>
    </source>
</evidence>
<dbReference type="RefSeq" id="WP_219081793.1">
    <property type="nucleotide sequence ID" value="NZ_CP079216.1"/>
</dbReference>
<evidence type="ECO:0000256" key="6">
    <source>
        <dbReference type="ARBA" id="ARBA00022989"/>
    </source>
</evidence>
<protein>
    <submittedName>
        <fullName evidence="10">Amino acid ABC transporter substrate-binding protein/permease</fullName>
    </submittedName>
</protein>
<dbReference type="CDD" id="cd06261">
    <property type="entry name" value="TM_PBP2"/>
    <property type="match status" value="1"/>
</dbReference>
<dbReference type="PANTHER" id="PTHR35936">
    <property type="entry name" value="MEMBRANE-BOUND LYTIC MUREIN TRANSGLYCOSYLASE F"/>
    <property type="match status" value="1"/>
</dbReference>
<feature type="domain" description="ABC transmembrane type-1" evidence="9">
    <location>
        <begin position="530"/>
        <end position="719"/>
    </location>
</feature>
<evidence type="ECO:0000256" key="8">
    <source>
        <dbReference type="RuleBase" id="RU363032"/>
    </source>
</evidence>
<dbReference type="Pfam" id="PF00528">
    <property type="entry name" value="BPD_transp_1"/>
    <property type="match status" value="1"/>
</dbReference>
<dbReference type="InterPro" id="IPR001638">
    <property type="entry name" value="Solute-binding_3/MltF_N"/>
</dbReference>
<keyword evidence="2 8" id="KW-0813">Transport</keyword>
<dbReference type="InterPro" id="IPR000515">
    <property type="entry name" value="MetI-like"/>
</dbReference>
<dbReference type="PROSITE" id="PS50928">
    <property type="entry name" value="ABC_TM1"/>
    <property type="match status" value="1"/>
</dbReference>
<dbReference type="InterPro" id="IPR010065">
    <property type="entry name" value="AA_ABC_transptr_permease_3TM"/>
</dbReference>
<comment type="subcellular location">
    <subcellularLocation>
        <location evidence="1 8">Cell membrane</location>
        <topology evidence="1 8">Multi-pass membrane protein</topology>
    </subcellularLocation>
</comment>
<dbReference type="SMART" id="SM00062">
    <property type="entry name" value="PBPb"/>
    <property type="match status" value="2"/>
</dbReference>
<keyword evidence="4 8" id="KW-0812">Transmembrane</keyword>
<dbReference type="SMART" id="SM00079">
    <property type="entry name" value="PBPe"/>
    <property type="match status" value="1"/>
</dbReference>
<gene>
    <name evidence="10" type="ORF">KDB89_13205</name>
</gene>
<keyword evidence="3" id="KW-1003">Cell membrane</keyword>
<evidence type="ECO:0000256" key="4">
    <source>
        <dbReference type="ARBA" id="ARBA00022692"/>
    </source>
</evidence>
<evidence type="ECO:0000313" key="10">
    <source>
        <dbReference type="EMBL" id="QXT62675.1"/>
    </source>
</evidence>
<keyword evidence="6 8" id="KW-1133">Transmembrane helix</keyword>
<evidence type="ECO:0000256" key="7">
    <source>
        <dbReference type="ARBA" id="ARBA00023136"/>
    </source>
</evidence>
<sequence length="728" mass="78129">MRRPLIRGSAVRPLALLALLFSVLVTTLVAPLAARADDDAVKGKTFVIATDTTFAPFEYRDESGDMTGIDIDLINKIAEMKGFTVDIKAVGFDAALQAVQSRQADGVIAGMSITDERKKIFDFSDPYFSSGVQMAVKDGSDITSYADLKGQTVVAKTGAEGLTFAESIADQYGFTVKALDKADTMYSEVTTGNAAAVFDDYPVLAYGISQDNGLKIVTPKEQGSSYGFAVLKGQNADLLEAFNSGLAELRADGTYHDILVQYLGDNAPEDSSQQVEGVKGETFVIATDTTFAPFEFRDASGNMTGIDVDLMKEVAERQGFDVEVKALGFDAALQAVQAGQADGVIAGMSITDERKKIFDFSDPYFDSGVQMAVAADDDSITGYADLEGKTVVAKTGAEGLAFAQSIADEYGFTVKALDKADTMYSEVQTGNAAAVFDDYPVLAYGISQGNGLKIVTPKEQGSSYGFAVLKGQNEDLLKAFNVGLQSMKEDGTYQQIMDKYLATGDTGDGSTSLSFWGLLAQSWPALMQGLGMTLAATALSLLFATVLGVIFGFFKVSGVWILKLLGSIYVDVFRGTPLLVQAFFFYFGLSAATGLKIDVFVAGVLTLSLNAGAYMTEIVRGGIQNVDTGQMEASRSLGLNWMQSMRKIIVPQALKIMTPSAINQFVITLKDTSLLAVLGLAELTYQGQQIIARTFRSFEMWLIIGAIYFVVIFALTKLSNALDRRINK</sequence>
<name>A0ABX8SHB7_9ACTN</name>
<dbReference type="Proteomes" id="UP000824504">
    <property type="component" value="Chromosome"/>
</dbReference>
<evidence type="ECO:0000256" key="3">
    <source>
        <dbReference type="ARBA" id="ARBA00022475"/>
    </source>
</evidence>
<dbReference type="EMBL" id="CP079216">
    <property type="protein sequence ID" value="QXT62675.1"/>
    <property type="molecule type" value="Genomic_DNA"/>
</dbReference>
<evidence type="ECO:0000256" key="5">
    <source>
        <dbReference type="ARBA" id="ARBA00022729"/>
    </source>
</evidence>
<evidence type="ECO:0000313" key="11">
    <source>
        <dbReference type="Proteomes" id="UP000824504"/>
    </source>
</evidence>
<keyword evidence="5" id="KW-0732">Signal</keyword>
<organism evidence="10 11">
    <name type="scientific">Tessaracoccus palaemonis</name>
    <dbReference type="NCBI Taxonomy" id="2829499"/>
    <lineage>
        <taxon>Bacteria</taxon>
        <taxon>Bacillati</taxon>
        <taxon>Actinomycetota</taxon>
        <taxon>Actinomycetes</taxon>
        <taxon>Propionibacteriales</taxon>
        <taxon>Propionibacteriaceae</taxon>
        <taxon>Tessaracoccus</taxon>
    </lineage>
</organism>
<dbReference type="PANTHER" id="PTHR35936:SF38">
    <property type="entry name" value="GLUTAMINE-BINDING PERIPLASMIC PROTEIN"/>
    <property type="match status" value="1"/>
</dbReference>
<dbReference type="NCBIfam" id="TIGR01726">
    <property type="entry name" value="HEQRo_perm_3TM"/>
    <property type="match status" value="1"/>
</dbReference>
<keyword evidence="7 8" id="KW-0472">Membrane</keyword>
<evidence type="ECO:0000256" key="2">
    <source>
        <dbReference type="ARBA" id="ARBA00022448"/>
    </source>
</evidence>
<proteinExistence type="inferred from homology"/>